<evidence type="ECO:0000256" key="3">
    <source>
        <dbReference type="ARBA" id="ARBA00022618"/>
    </source>
</evidence>
<keyword evidence="6 9" id="KW-0472">Membrane</keyword>
<gene>
    <name evidence="10" type="ORF">A3G31_09140</name>
</gene>
<evidence type="ECO:0000313" key="11">
    <source>
        <dbReference type="Proteomes" id="UP000178082"/>
    </source>
</evidence>
<dbReference type="Proteomes" id="UP000178082">
    <property type="component" value="Unassembled WGS sequence"/>
</dbReference>
<comment type="caution">
    <text evidence="10">The sequence shown here is derived from an EMBL/GenBank/DDBJ whole genome shotgun (WGS) entry which is preliminary data.</text>
</comment>
<evidence type="ECO:0000256" key="7">
    <source>
        <dbReference type="ARBA" id="ARBA00023306"/>
    </source>
</evidence>
<reference evidence="10 11" key="1">
    <citation type="journal article" date="2016" name="Nat. Commun.">
        <title>Thousands of microbial genomes shed light on interconnected biogeochemical processes in an aquifer system.</title>
        <authorList>
            <person name="Anantharaman K."/>
            <person name="Brown C.T."/>
            <person name="Hug L.A."/>
            <person name="Sharon I."/>
            <person name="Castelle C.J."/>
            <person name="Probst A.J."/>
            <person name="Thomas B.C."/>
            <person name="Singh A."/>
            <person name="Wilkins M.J."/>
            <person name="Karaoz U."/>
            <person name="Brodie E.L."/>
            <person name="Williams K.H."/>
            <person name="Hubbard S.S."/>
            <person name="Banfield J.F."/>
        </authorList>
    </citation>
    <scope>NUCLEOTIDE SEQUENCE [LARGE SCALE GENOMIC DNA]</scope>
</reference>
<proteinExistence type="predicted"/>
<evidence type="ECO:0000256" key="2">
    <source>
        <dbReference type="ARBA" id="ARBA00022475"/>
    </source>
</evidence>
<dbReference type="InterPro" id="IPR011922">
    <property type="entry name" value="Cell_div_FtsL"/>
</dbReference>
<dbReference type="GO" id="GO:0005886">
    <property type="term" value="C:plasma membrane"/>
    <property type="evidence" value="ECO:0007669"/>
    <property type="project" value="UniProtKB-SubCell"/>
</dbReference>
<name>A0A1F7SIP8_9BACT</name>
<sequence>MAKTLSNTSVFLGGNIVLRQEGIKKLRRFFIYLLTVLVFFSGIFFMVWEEIYIMKLTYEIHQLRRNLKELNFNNKKLKFEISTLSSLSRIEKEAVSILNLKSPESEQVKVIVSSSPDPMKLFFDVSLGERLIEDK</sequence>
<evidence type="ECO:0000256" key="6">
    <source>
        <dbReference type="ARBA" id="ARBA00023136"/>
    </source>
</evidence>
<dbReference type="AlphaFoldDB" id="A0A1F7SIP8"/>
<dbReference type="STRING" id="1817883.A3G31_09140"/>
<keyword evidence="8" id="KW-0175">Coiled coil</keyword>
<keyword evidence="4 9" id="KW-0812">Transmembrane</keyword>
<evidence type="ECO:0000256" key="8">
    <source>
        <dbReference type="SAM" id="Coils"/>
    </source>
</evidence>
<evidence type="ECO:0000256" key="9">
    <source>
        <dbReference type="SAM" id="Phobius"/>
    </source>
</evidence>
<evidence type="ECO:0000256" key="4">
    <source>
        <dbReference type="ARBA" id="ARBA00022692"/>
    </source>
</evidence>
<keyword evidence="2" id="KW-1003">Cell membrane</keyword>
<protein>
    <recommendedName>
        <fullName evidence="12">Cell division protein FtsL</fullName>
    </recommendedName>
</protein>
<evidence type="ECO:0000256" key="1">
    <source>
        <dbReference type="ARBA" id="ARBA00004401"/>
    </source>
</evidence>
<dbReference type="EMBL" id="MGDI01000028">
    <property type="protein sequence ID" value="OGL53057.1"/>
    <property type="molecule type" value="Genomic_DNA"/>
</dbReference>
<accession>A0A1F7SIP8</accession>
<feature type="coiled-coil region" evidence="8">
    <location>
        <begin position="53"/>
        <end position="80"/>
    </location>
</feature>
<evidence type="ECO:0000313" key="10">
    <source>
        <dbReference type="EMBL" id="OGL53057.1"/>
    </source>
</evidence>
<organism evidence="10 11">
    <name type="scientific">Candidatus Schekmanbacteria bacterium RIFCSPLOWO2_12_FULL_38_15</name>
    <dbReference type="NCBI Taxonomy" id="1817883"/>
    <lineage>
        <taxon>Bacteria</taxon>
        <taxon>Candidatus Schekmaniibacteriota</taxon>
    </lineage>
</organism>
<keyword evidence="5 9" id="KW-1133">Transmembrane helix</keyword>
<feature type="transmembrane region" description="Helical" evidence="9">
    <location>
        <begin position="29"/>
        <end position="48"/>
    </location>
</feature>
<keyword evidence="7" id="KW-0131">Cell cycle</keyword>
<dbReference type="GO" id="GO:0051301">
    <property type="term" value="P:cell division"/>
    <property type="evidence" value="ECO:0007669"/>
    <property type="project" value="UniProtKB-KW"/>
</dbReference>
<dbReference type="Pfam" id="PF04999">
    <property type="entry name" value="FtsL"/>
    <property type="match status" value="1"/>
</dbReference>
<evidence type="ECO:0008006" key="12">
    <source>
        <dbReference type="Google" id="ProtNLM"/>
    </source>
</evidence>
<evidence type="ECO:0000256" key="5">
    <source>
        <dbReference type="ARBA" id="ARBA00022989"/>
    </source>
</evidence>
<keyword evidence="3" id="KW-0132">Cell division</keyword>
<comment type="subcellular location">
    <subcellularLocation>
        <location evidence="1">Cell membrane</location>
        <topology evidence="1">Single-pass type II membrane protein</topology>
    </subcellularLocation>
</comment>